<protein>
    <recommendedName>
        <fullName evidence="4">DUF2752 domain-containing protein</fullName>
    </recommendedName>
</protein>
<keyword evidence="1" id="KW-0472">Membrane</keyword>
<evidence type="ECO:0000256" key="1">
    <source>
        <dbReference type="SAM" id="Phobius"/>
    </source>
</evidence>
<accession>A0ABP8GSR4</accession>
<dbReference type="Proteomes" id="UP001501725">
    <property type="component" value="Unassembled WGS sequence"/>
</dbReference>
<feature type="transmembrane region" description="Helical" evidence="1">
    <location>
        <begin position="87"/>
        <end position="104"/>
    </location>
</feature>
<evidence type="ECO:0000313" key="2">
    <source>
        <dbReference type="EMBL" id="GAA4329351.1"/>
    </source>
</evidence>
<evidence type="ECO:0008006" key="4">
    <source>
        <dbReference type="Google" id="ProtNLM"/>
    </source>
</evidence>
<dbReference type="InterPro" id="IPR021215">
    <property type="entry name" value="DUF2752"/>
</dbReference>
<proteinExistence type="predicted"/>
<name>A0ABP8GSR4_9BACT</name>
<feature type="transmembrane region" description="Helical" evidence="1">
    <location>
        <begin position="53"/>
        <end position="75"/>
    </location>
</feature>
<keyword evidence="3" id="KW-1185">Reference proteome</keyword>
<reference evidence="3" key="1">
    <citation type="journal article" date="2019" name="Int. J. Syst. Evol. Microbiol.">
        <title>The Global Catalogue of Microorganisms (GCM) 10K type strain sequencing project: providing services to taxonomists for standard genome sequencing and annotation.</title>
        <authorList>
            <consortium name="The Broad Institute Genomics Platform"/>
            <consortium name="The Broad Institute Genome Sequencing Center for Infectious Disease"/>
            <person name="Wu L."/>
            <person name="Ma J."/>
        </authorList>
    </citation>
    <scope>NUCLEOTIDE SEQUENCE [LARGE SCALE GENOMIC DNA]</scope>
    <source>
        <strain evidence="3">JCM 17919</strain>
    </source>
</reference>
<dbReference type="RefSeq" id="WP_345255461.1">
    <property type="nucleotide sequence ID" value="NZ_BAABGY010000007.1"/>
</dbReference>
<dbReference type="EMBL" id="BAABGY010000007">
    <property type="protein sequence ID" value="GAA4329351.1"/>
    <property type="molecule type" value="Genomic_DNA"/>
</dbReference>
<organism evidence="2 3">
    <name type="scientific">Flaviaesturariibacter amylovorans</name>
    <dbReference type="NCBI Taxonomy" id="1084520"/>
    <lineage>
        <taxon>Bacteria</taxon>
        <taxon>Pseudomonadati</taxon>
        <taxon>Bacteroidota</taxon>
        <taxon>Chitinophagia</taxon>
        <taxon>Chitinophagales</taxon>
        <taxon>Chitinophagaceae</taxon>
        <taxon>Flaviaestuariibacter</taxon>
    </lineage>
</organism>
<dbReference type="Pfam" id="PF10825">
    <property type="entry name" value="DUF2752"/>
    <property type="match status" value="1"/>
</dbReference>
<keyword evidence="1" id="KW-0812">Transmembrane</keyword>
<evidence type="ECO:0000313" key="3">
    <source>
        <dbReference type="Proteomes" id="UP001501725"/>
    </source>
</evidence>
<sequence>MFLYAGFFASGNMSVACAYKLATGKECATCGLTRSLTAFLHGRWSEGRAWNEFGLPVFGFFAVQFVARTVMMFATTHLPESTFKWDGIASLLLFLLCFAPLIFAQL</sequence>
<gene>
    <name evidence="2" type="ORF">GCM10023184_19830</name>
</gene>
<keyword evidence="1" id="KW-1133">Transmembrane helix</keyword>
<comment type="caution">
    <text evidence="2">The sequence shown here is derived from an EMBL/GenBank/DDBJ whole genome shotgun (WGS) entry which is preliminary data.</text>
</comment>